<reference evidence="1 2" key="1">
    <citation type="submission" date="2020-12" db="EMBL/GenBank/DDBJ databases">
        <authorList>
            <person name="Kaganovsky A.M."/>
            <person name="Abad L.A."/>
            <person name="Hancock A.M."/>
            <person name="Wiggins Z.F."/>
            <person name="Bellamy Z.J."/>
            <person name="Moore L.A."/>
            <person name="Neal J.P."/>
            <person name="Poydras T.E."/>
            <person name="Timmer K."/>
            <person name="DeJong R."/>
            <person name="Gissendanner C.R."/>
            <person name="Findley A.M."/>
            <person name="Garlena R.A."/>
            <person name="Russell D.A."/>
            <person name="Jacobs-Sera D."/>
            <person name="Hatfull G.F."/>
        </authorList>
    </citation>
    <scope>NUCLEOTIDE SEQUENCE [LARGE SCALE GENOMIC DNA]</scope>
</reference>
<sequence length="57" mass="6893">MTEPQPRMSAWKAIVLIIVQARARRDPRRRAAEIQEWTDRCDRAEQAERERRVRYGL</sequence>
<name>A0A7T1NW65_9CAUD</name>
<proteinExistence type="predicted"/>
<keyword evidence="2" id="KW-1185">Reference proteome</keyword>
<dbReference type="Proteomes" id="UP000594842">
    <property type="component" value="Segment"/>
</dbReference>
<dbReference type="KEGG" id="vg:63025893"/>
<evidence type="ECO:0000313" key="2">
    <source>
        <dbReference type="Proteomes" id="UP000594842"/>
    </source>
</evidence>
<dbReference type="GeneID" id="63025893"/>
<dbReference type="EMBL" id="MW314849">
    <property type="protein sequence ID" value="QPO17016.1"/>
    <property type="molecule type" value="Genomic_DNA"/>
</dbReference>
<gene>
    <name evidence="1" type="primary">19</name>
    <name evidence="1" type="ORF">SEA_DEXDERT_19</name>
</gene>
<organism evidence="1 2">
    <name type="scientific">Gordonia phage Dexdert</name>
    <dbReference type="NCBI Taxonomy" id="2794946"/>
    <lineage>
        <taxon>Viruses</taxon>
        <taxon>Duplodnaviria</taxon>
        <taxon>Heunggongvirae</taxon>
        <taxon>Uroviricota</taxon>
        <taxon>Caudoviricetes</taxon>
        <taxon>Stackebrandtviridae</taxon>
        <taxon>Schenleyvirinae</taxon>
        <taxon>Dexdertvirus</taxon>
        <taxon>Dexdertvirus dexdert</taxon>
    </lineage>
</organism>
<dbReference type="RefSeq" id="YP_010001399.1">
    <property type="nucleotide sequence ID" value="NC_053210.1"/>
</dbReference>
<protein>
    <submittedName>
        <fullName evidence="1">Uncharacterized protein</fullName>
    </submittedName>
</protein>
<accession>A0A7T1NW65</accession>
<evidence type="ECO:0000313" key="1">
    <source>
        <dbReference type="EMBL" id="QPO17016.1"/>
    </source>
</evidence>